<evidence type="ECO:0000313" key="1">
    <source>
        <dbReference type="EMBL" id="PKY65121.1"/>
    </source>
</evidence>
<gene>
    <name evidence="1" type="ORF">CYJ22_02180</name>
</gene>
<reference evidence="1 2" key="1">
    <citation type="submission" date="2017-12" db="EMBL/GenBank/DDBJ databases">
        <title>Phylogenetic diversity of female urinary microbiome.</title>
        <authorList>
            <person name="Thomas-White K."/>
            <person name="Wolfe A.J."/>
        </authorList>
    </citation>
    <scope>NUCLEOTIDE SEQUENCE [LARGE SCALE GENOMIC DNA]</scope>
    <source>
        <strain evidence="1 2">UMB0018</strain>
    </source>
</reference>
<sequence>MSQHLEDIGIAFRRLSPAPKWSQNLETGELFYEETPTGIVTNDLSRAAANLPWFLNHSSERILEIAHIESTKEACQALFGMPRVPFAKPTDRRK</sequence>
<evidence type="ECO:0000313" key="2">
    <source>
        <dbReference type="Proteomes" id="UP000234198"/>
    </source>
</evidence>
<dbReference type="Proteomes" id="UP000234198">
    <property type="component" value="Unassembled WGS sequence"/>
</dbReference>
<protein>
    <submittedName>
        <fullName evidence="1">Uncharacterized protein</fullName>
    </submittedName>
</protein>
<comment type="caution">
    <text evidence="1">The sequence shown here is derived from an EMBL/GenBank/DDBJ whole genome shotgun (WGS) entry which is preliminary data.</text>
</comment>
<accession>A0A2I1I200</accession>
<dbReference type="AlphaFoldDB" id="A0A2I1I200"/>
<name>A0A2I1I200_9ACTO</name>
<proteinExistence type="predicted"/>
<dbReference type="EMBL" id="PKKM01000003">
    <property type="protein sequence ID" value="PKY65121.1"/>
    <property type="molecule type" value="Genomic_DNA"/>
</dbReference>
<organism evidence="1 2">
    <name type="scientific">Schaalia odontolytica</name>
    <dbReference type="NCBI Taxonomy" id="1660"/>
    <lineage>
        <taxon>Bacteria</taxon>
        <taxon>Bacillati</taxon>
        <taxon>Actinomycetota</taxon>
        <taxon>Actinomycetes</taxon>
        <taxon>Actinomycetales</taxon>
        <taxon>Actinomycetaceae</taxon>
        <taxon>Schaalia</taxon>
    </lineage>
</organism>